<feature type="compositionally biased region" description="Basic and acidic residues" evidence="6">
    <location>
        <begin position="7"/>
        <end position="16"/>
    </location>
</feature>
<dbReference type="SUPFAM" id="SSF103473">
    <property type="entry name" value="MFS general substrate transporter"/>
    <property type="match status" value="1"/>
</dbReference>
<evidence type="ECO:0000313" key="10">
    <source>
        <dbReference type="Proteomes" id="UP001147695"/>
    </source>
</evidence>
<evidence type="ECO:0000256" key="1">
    <source>
        <dbReference type="ARBA" id="ARBA00004141"/>
    </source>
</evidence>
<dbReference type="PANTHER" id="PTHR23511:SF3">
    <property type="entry name" value="MAJOR FACILITATOR SUPERFAMILY (MFS) PROFILE DOMAIN-CONTAINING PROTEIN"/>
    <property type="match status" value="1"/>
</dbReference>
<dbReference type="Proteomes" id="UP001147695">
    <property type="component" value="Unassembled WGS sequence"/>
</dbReference>
<name>A0A9W9Q1F1_PENBR</name>
<dbReference type="GO" id="GO:0022857">
    <property type="term" value="F:transmembrane transporter activity"/>
    <property type="evidence" value="ECO:0007669"/>
    <property type="project" value="InterPro"/>
</dbReference>
<keyword evidence="4 7" id="KW-1133">Transmembrane helix</keyword>
<dbReference type="EMBL" id="JAPZBQ010000006">
    <property type="protein sequence ID" value="KAJ5322796.1"/>
    <property type="molecule type" value="Genomic_DNA"/>
</dbReference>
<feature type="compositionally biased region" description="Low complexity" evidence="6">
    <location>
        <begin position="18"/>
        <end position="30"/>
    </location>
</feature>
<feature type="transmembrane region" description="Helical" evidence="7">
    <location>
        <begin position="404"/>
        <end position="423"/>
    </location>
</feature>
<accession>A0A9W9Q1F1</accession>
<evidence type="ECO:0000256" key="5">
    <source>
        <dbReference type="ARBA" id="ARBA00023136"/>
    </source>
</evidence>
<dbReference type="PANTHER" id="PTHR23511">
    <property type="entry name" value="SYNAPTIC VESICLE GLYCOPROTEIN 2"/>
    <property type="match status" value="1"/>
</dbReference>
<comment type="subcellular location">
    <subcellularLocation>
        <location evidence="1">Membrane</location>
        <topology evidence="1">Multi-pass membrane protein</topology>
    </subcellularLocation>
</comment>
<feature type="transmembrane region" description="Helical" evidence="7">
    <location>
        <begin position="139"/>
        <end position="156"/>
    </location>
</feature>
<feature type="domain" description="Major facilitator superfamily (MFS) profile" evidence="8">
    <location>
        <begin position="74"/>
        <end position="542"/>
    </location>
</feature>
<gene>
    <name evidence="9" type="ORF">N7452_011085</name>
</gene>
<evidence type="ECO:0000256" key="4">
    <source>
        <dbReference type="ARBA" id="ARBA00022989"/>
    </source>
</evidence>
<dbReference type="InterPro" id="IPR020846">
    <property type="entry name" value="MFS_dom"/>
</dbReference>
<sequence>MSVSKNGEVKITHAEDNGGSSRADGDAGSSEGHVSLGDIIEGTATHQATIFERKAALVNAEIDKFGFGRYQQCIWVLCGFGYFLDLAWTQGVGLMATAVFQEMNVPPSRQGLIFSCSNAGLAIGAFSFGIITDIIGRKWAFNLTCLITSVFGMLLAAAKYNYAAICGIYFLSSVGLGGNIPIDAAIALEFLPQNRRFLVALLGIWQPIGVVVASAISYGTAARYRCDVELPACNAAGVNPGDECCSISSNMGWRYEVIAIGLITFVVFFVRCLVFHFHESPKFLISKGREQDAIEVLRKIAKFNNAPAPTLTLEDFRQIDPDPTPNSETPKSAKNVAVGFLKRFKYLRGLFQCRAECFSFALLAIAYMGDYWSFTLAGSFLPIILLRNNVESGGNVSETYRQYIYIYLPGIIGAVIALFSIQLPLIGRKWSLVIAAVLQGVSMALYTQVRNTAGYVGLNALEYIMQTYFNAVLYASAPEMFNTSYRTSASGMLSCLGRIAGIVAPFAGQKYIEGGSAGVLWLGAGGIWVSALFLCFLPIEMSNREMY</sequence>
<keyword evidence="5 7" id="KW-0472">Membrane</keyword>
<evidence type="ECO:0000256" key="7">
    <source>
        <dbReference type="SAM" id="Phobius"/>
    </source>
</evidence>
<evidence type="ECO:0000256" key="6">
    <source>
        <dbReference type="SAM" id="MobiDB-lite"/>
    </source>
</evidence>
<dbReference type="Gene3D" id="1.20.1250.20">
    <property type="entry name" value="MFS general substrate transporter like domains"/>
    <property type="match status" value="1"/>
</dbReference>
<dbReference type="AlphaFoldDB" id="A0A9W9Q1F1"/>
<dbReference type="Pfam" id="PF00083">
    <property type="entry name" value="Sugar_tr"/>
    <property type="match status" value="1"/>
</dbReference>
<evidence type="ECO:0000313" key="9">
    <source>
        <dbReference type="EMBL" id="KAJ5322796.1"/>
    </source>
</evidence>
<reference evidence="9" key="2">
    <citation type="journal article" date="2023" name="IMA Fungus">
        <title>Comparative genomic study of the Penicillium genus elucidates a diverse pangenome and 15 lateral gene transfer events.</title>
        <authorList>
            <person name="Petersen C."/>
            <person name="Sorensen T."/>
            <person name="Nielsen M.R."/>
            <person name="Sondergaard T.E."/>
            <person name="Sorensen J.L."/>
            <person name="Fitzpatrick D.A."/>
            <person name="Frisvad J.C."/>
            <person name="Nielsen K.L."/>
        </authorList>
    </citation>
    <scope>NUCLEOTIDE SEQUENCE</scope>
    <source>
        <strain evidence="9">IBT 35673</strain>
    </source>
</reference>
<evidence type="ECO:0000256" key="3">
    <source>
        <dbReference type="ARBA" id="ARBA00022692"/>
    </source>
</evidence>
<reference evidence="9" key="1">
    <citation type="submission" date="2022-12" db="EMBL/GenBank/DDBJ databases">
        <authorList>
            <person name="Petersen C."/>
        </authorList>
    </citation>
    <scope>NUCLEOTIDE SEQUENCE</scope>
    <source>
        <strain evidence="9">IBT 35673</strain>
    </source>
</reference>
<proteinExistence type="predicted"/>
<protein>
    <recommendedName>
        <fullName evidence="8">Major facilitator superfamily (MFS) profile domain-containing protein</fullName>
    </recommendedName>
</protein>
<feature type="transmembrane region" description="Helical" evidence="7">
    <location>
        <begin position="198"/>
        <end position="221"/>
    </location>
</feature>
<feature type="transmembrane region" description="Helical" evidence="7">
    <location>
        <begin position="74"/>
        <end position="100"/>
    </location>
</feature>
<evidence type="ECO:0000259" key="8">
    <source>
        <dbReference type="PROSITE" id="PS50850"/>
    </source>
</evidence>
<organism evidence="9 10">
    <name type="scientific">Penicillium brevicompactum</name>
    <dbReference type="NCBI Taxonomy" id="5074"/>
    <lineage>
        <taxon>Eukaryota</taxon>
        <taxon>Fungi</taxon>
        <taxon>Dikarya</taxon>
        <taxon>Ascomycota</taxon>
        <taxon>Pezizomycotina</taxon>
        <taxon>Eurotiomycetes</taxon>
        <taxon>Eurotiomycetidae</taxon>
        <taxon>Eurotiales</taxon>
        <taxon>Aspergillaceae</taxon>
        <taxon>Penicillium</taxon>
    </lineage>
</organism>
<feature type="transmembrane region" description="Helical" evidence="7">
    <location>
        <begin position="257"/>
        <end position="277"/>
    </location>
</feature>
<feature type="transmembrane region" description="Helical" evidence="7">
    <location>
        <begin position="357"/>
        <end position="384"/>
    </location>
</feature>
<comment type="caution">
    <text evidence="9">The sequence shown here is derived from an EMBL/GenBank/DDBJ whole genome shotgun (WGS) entry which is preliminary data.</text>
</comment>
<dbReference type="InterPro" id="IPR005828">
    <property type="entry name" value="MFS_sugar_transport-like"/>
</dbReference>
<keyword evidence="3 7" id="KW-0812">Transmembrane</keyword>
<feature type="region of interest" description="Disordered" evidence="6">
    <location>
        <begin position="1"/>
        <end position="31"/>
    </location>
</feature>
<feature type="transmembrane region" description="Helical" evidence="7">
    <location>
        <begin position="519"/>
        <end position="539"/>
    </location>
</feature>
<feature type="transmembrane region" description="Helical" evidence="7">
    <location>
        <begin position="455"/>
        <end position="477"/>
    </location>
</feature>
<dbReference type="InterPro" id="IPR036259">
    <property type="entry name" value="MFS_trans_sf"/>
</dbReference>
<evidence type="ECO:0000256" key="2">
    <source>
        <dbReference type="ARBA" id="ARBA00022448"/>
    </source>
</evidence>
<dbReference type="PROSITE" id="PS50850">
    <property type="entry name" value="MFS"/>
    <property type="match status" value="1"/>
</dbReference>
<feature type="transmembrane region" description="Helical" evidence="7">
    <location>
        <begin position="112"/>
        <end position="132"/>
    </location>
</feature>
<feature type="transmembrane region" description="Helical" evidence="7">
    <location>
        <begin position="162"/>
        <end position="186"/>
    </location>
</feature>
<keyword evidence="2" id="KW-0813">Transport</keyword>
<dbReference type="GO" id="GO:0016020">
    <property type="term" value="C:membrane"/>
    <property type="evidence" value="ECO:0007669"/>
    <property type="project" value="UniProtKB-SubCell"/>
</dbReference>